<dbReference type="SMART" id="SM00342">
    <property type="entry name" value="HTH_ARAC"/>
    <property type="match status" value="1"/>
</dbReference>
<dbReference type="InterPro" id="IPR020449">
    <property type="entry name" value="Tscrpt_reg_AraC-type_HTH"/>
</dbReference>
<feature type="non-terminal residue" evidence="5">
    <location>
        <position position="1"/>
    </location>
</feature>
<evidence type="ECO:0000259" key="4">
    <source>
        <dbReference type="PROSITE" id="PS01124"/>
    </source>
</evidence>
<dbReference type="RefSeq" id="WP_227324213.1">
    <property type="nucleotide sequence ID" value="NZ_JAESVB010000068.1"/>
</dbReference>
<dbReference type="GO" id="GO:0043565">
    <property type="term" value="F:sequence-specific DNA binding"/>
    <property type="evidence" value="ECO:0007669"/>
    <property type="project" value="InterPro"/>
</dbReference>
<dbReference type="InterPro" id="IPR050204">
    <property type="entry name" value="AraC_XylS_family_regulators"/>
</dbReference>
<dbReference type="PANTHER" id="PTHR46796:SF7">
    <property type="entry name" value="ARAC FAMILY TRANSCRIPTIONAL REGULATOR"/>
    <property type="match status" value="1"/>
</dbReference>
<keyword evidence="3" id="KW-0804">Transcription</keyword>
<sequence length="256" mass="27723">RPDCAPLLIKRGDFVLIRTVAPFTLASDPSVDPVDSEQAVAAARNVRLTLGGGGDRRVILHAGKFIFDTANEDLLANLLPPLVYIAADDTSLGRIRALLTMNETEARQPGPASAFILVRLVELILVEILRSNRWQMGENSANLLAGLADPVTARALAAMHQDMARIWTLDELAALCGVSRTSFANKFRQVVGMAPITYLLHWRMAYAKDALRSGAKSISEIAFSIGFQSASAFTTAFTRAAGSSPKRFARQADRAE</sequence>
<feature type="domain" description="HTH araC/xylS-type" evidence="4">
    <location>
        <begin position="153"/>
        <end position="251"/>
    </location>
</feature>
<keyword evidence="1" id="KW-0805">Transcription regulation</keyword>
<comment type="caution">
    <text evidence="5">The sequence shown here is derived from an EMBL/GenBank/DDBJ whole genome shotgun (WGS) entry which is preliminary data.</text>
</comment>
<dbReference type="Gene3D" id="1.10.10.60">
    <property type="entry name" value="Homeodomain-like"/>
    <property type="match status" value="2"/>
</dbReference>
<dbReference type="InterPro" id="IPR018060">
    <property type="entry name" value="HTH_AraC"/>
</dbReference>
<reference evidence="5" key="1">
    <citation type="journal article" date="2021" name="Microorganisms">
        <title>Acidisoma silvae sp. nov. and Acidisomacellulosilytica sp. nov., Two Acidophilic Bacteria Isolated from Decaying Wood, Hydrolyzing Cellulose and Producing Poly-3-hydroxybutyrate.</title>
        <authorList>
            <person name="Mieszkin S."/>
            <person name="Pouder E."/>
            <person name="Uroz S."/>
            <person name="Simon-Colin C."/>
            <person name="Alain K."/>
        </authorList>
    </citation>
    <scope>NUCLEOTIDE SEQUENCE</scope>
    <source>
        <strain evidence="5">HW T2.11</strain>
    </source>
</reference>
<evidence type="ECO:0000256" key="1">
    <source>
        <dbReference type="ARBA" id="ARBA00023015"/>
    </source>
</evidence>
<dbReference type="AlphaFoldDB" id="A0A964E1T6"/>
<name>A0A964E1T6_9PROT</name>
<dbReference type="PROSITE" id="PS00041">
    <property type="entry name" value="HTH_ARAC_FAMILY_1"/>
    <property type="match status" value="1"/>
</dbReference>
<gene>
    <name evidence="5" type="ORF">ASILVAE211_25645</name>
</gene>
<dbReference type="PROSITE" id="PS01124">
    <property type="entry name" value="HTH_ARAC_FAMILY_2"/>
    <property type="match status" value="1"/>
</dbReference>
<dbReference type="GO" id="GO:0003700">
    <property type="term" value="F:DNA-binding transcription factor activity"/>
    <property type="evidence" value="ECO:0007669"/>
    <property type="project" value="InterPro"/>
</dbReference>
<dbReference type="Proteomes" id="UP000708298">
    <property type="component" value="Unassembled WGS sequence"/>
</dbReference>
<reference evidence="5" key="2">
    <citation type="submission" date="2021-01" db="EMBL/GenBank/DDBJ databases">
        <authorList>
            <person name="Mieszkin S."/>
            <person name="Pouder E."/>
            <person name="Alain K."/>
        </authorList>
    </citation>
    <scope>NUCLEOTIDE SEQUENCE</scope>
    <source>
        <strain evidence="5">HW T2.11</strain>
    </source>
</reference>
<evidence type="ECO:0000256" key="3">
    <source>
        <dbReference type="ARBA" id="ARBA00023163"/>
    </source>
</evidence>
<dbReference type="Pfam" id="PF12852">
    <property type="entry name" value="Cupin_6"/>
    <property type="match status" value="1"/>
</dbReference>
<keyword evidence="6" id="KW-1185">Reference proteome</keyword>
<dbReference type="InterPro" id="IPR032783">
    <property type="entry name" value="AraC_lig"/>
</dbReference>
<evidence type="ECO:0000313" key="6">
    <source>
        <dbReference type="Proteomes" id="UP000708298"/>
    </source>
</evidence>
<dbReference type="PANTHER" id="PTHR46796">
    <property type="entry name" value="HTH-TYPE TRANSCRIPTIONAL ACTIVATOR RHAS-RELATED"/>
    <property type="match status" value="1"/>
</dbReference>
<protein>
    <submittedName>
        <fullName evidence="5">AraC family transcriptional regulator</fullName>
    </submittedName>
</protein>
<proteinExistence type="predicted"/>
<dbReference type="InterPro" id="IPR018062">
    <property type="entry name" value="HTH_AraC-typ_CS"/>
</dbReference>
<dbReference type="SUPFAM" id="SSF46689">
    <property type="entry name" value="Homeodomain-like"/>
    <property type="match status" value="2"/>
</dbReference>
<dbReference type="EMBL" id="JAESVB010000068">
    <property type="protein sequence ID" value="MCB8878579.1"/>
    <property type="molecule type" value="Genomic_DNA"/>
</dbReference>
<dbReference type="PRINTS" id="PR00032">
    <property type="entry name" value="HTHARAC"/>
</dbReference>
<dbReference type="InterPro" id="IPR009057">
    <property type="entry name" value="Homeodomain-like_sf"/>
</dbReference>
<evidence type="ECO:0000256" key="2">
    <source>
        <dbReference type="ARBA" id="ARBA00023125"/>
    </source>
</evidence>
<evidence type="ECO:0000313" key="5">
    <source>
        <dbReference type="EMBL" id="MCB8878579.1"/>
    </source>
</evidence>
<organism evidence="5 6">
    <name type="scientific">Acidisoma silvae</name>
    <dbReference type="NCBI Taxonomy" id="2802396"/>
    <lineage>
        <taxon>Bacteria</taxon>
        <taxon>Pseudomonadati</taxon>
        <taxon>Pseudomonadota</taxon>
        <taxon>Alphaproteobacteria</taxon>
        <taxon>Acetobacterales</taxon>
        <taxon>Acidocellaceae</taxon>
        <taxon>Acidisoma</taxon>
    </lineage>
</organism>
<dbReference type="Pfam" id="PF12833">
    <property type="entry name" value="HTH_18"/>
    <property type="match status" value="1"/>
</dbReference>
<keyword evidence="2" id="KW-0238">DNA-binding</keyword>
<accession>A0A964E1T6</accession>